<feature type="chain" id="PRO_5030025492" description="Phytase-like domain-containing protein" evidence="1">
    <location>
        <begin position="24"/>
        <end position="530"/>
    </location>
</feature>
<keyword evidence="1" id="KW-0732">Signal</keyword>
<dbReference type="AlphaFoldDB" id="A0A1A7R1G8"/>
<name>A0A1A7R1G8_9FLAO</name>
<gene>
    <name evidence="2" type="ORF">LX77_01467</name>
</gene>
<protein>
    <recommendedName>
        <fullName evidence="4">Phytase-like domain-containing protein</fullName>
    </recommendedName>
</protein>
<accession>A0A1A7R1G8</accession>
<dbReference type="OrthoDB" id="727757at2"/>
<evidence type="ECO:0000313" key="3">
    <source>
        <dbReference type="Proteomes" id="UP000248987"/>
    </source>
</evidence>
<dbReference type="EMBL" id="QLLQ01000004">
    <property type="protein sequence ID" value="RAJ25166.1"/>
    <property type="molecule type" value="Genomic_DNA"/>
</dbReference>
<evidence type="ECO:0000256" key="1">
    <source>
        <dbReference type="SAM" id="SignalP"/>
    </source>
</evidence>
<organism evidence="2 3">
    <name type="scientific">Gelidibacter algens</name>
    <dbReference type="NCBI Taxonomy" id="49280"/>
    <lineage>
        <taxon>Bacteria</taxon>
        <taxon>Pseudomonadati</taxon>
        <taxon>Bacteroidota</taxon>
        <taxon>Flavobacteriia</taxon>
        <taxon>Flavobacteriales</taxon>
        <taxon>Flavobacteriaceae</taxon>
        <taxon>Gelidibacter</taxon>
    </lineage>
</organism>
<evidence type="ECO:0000313" key="2">
    <source>
        <dbReference type="EMBL" id="RAJ25166.1"/>
    </source>
</evidence>
<proteinExistence type="predicted"/>
<keyword evidence="3" id="KW-1185">Reference proteome</keyword>
<sequence>MKTTKKILLSALIALAVGLTFNACEDGTDGINGIDGVDGTDGQDGQDGQDFVPEPTIFADKSSTPPLVAMSPQFNFVKAYSLISTPDVIGGNFQLAGSADGAGFLSDNQGGYIYVVNNEDSYSVSRIFLDKNLIPTTGDYLLNSGVSDFSRQCSGTMFEAAVHGGSKDIFLSASERFHYDVKGIDPRVTTPTPNADFGLDALGEFSWENAVPLPKDAYSGKTLIIGGDDDSSGSQGQVTMYYSTQGDADFNNGKIYVMRFKQISDGAGGLQDVSASTTYNEGSLDFGQTYAVEFVEIVDGASMTQSEMDTACTAINASQFMRVEDVDYQKGSDANGRNIFFAVTGKGPGTGTYNDWGTVYNLKLDPENPLQGTVKQIVSGNTNTNNMDGNLPDLQSPDNICVTENFIYIQEDPNSFSKGHTAYIYQTDINGKNPNKVLEFIVRQDLAEDNSVGPMDGDQGEYGALIDISDKVGIPGTFILALQPHYWVSDSFGELDGHNFIKGTPASNGDTGGREDKQASQIVLLKGLPR</sequence>
<dbReference type="STRING" id="49280.A9996_10480"/>
<comment type="caution">
    <text evidence="2">The sequence shown here is derived from an EMBL/GenBank/DDBJ whole genome shotgun (WGS) entry which is preliminary data.</text>
</comment>
<evidence type="ECO:0008006" key="4">
    <source>
        <dbReference type="Google" id="ProtNLM"/>
    </source>
</evidence>
<dbReference type="RefSeq" id="WP_066434344.1">
    <property type="nucleotide sequence ID" value="NZ_LZRN01000019.1"/>
</dbReference>
<feature type="signal peptide" evidence="1">
    <location>
        <begin position="1"/>
        <end position="23"/>
    </location>
</feature>
<dbReference type="Proteomes" id="UP000248987">
    <property type="component" value="Unassembled WGS sequence"/>
</dbReference>
<reference evidence="2 3" key="1">
    <citation type="submission" date="2018-06" db="EMBL/GenBank/DDBJ databases">
        <title>Genomic Encyclopedia of Archaeal and Bacterial Type Strains, Phase II (KMG-II): from individual species to whole genera.</title>
        <authorList>
            <person name="Goeker M."/>
        </authorList>
    </citation>
    <scope>NUCLEOTIDE SEQUENCE [LARGE SCALE GENOMIC DNA]</scope>
    <source>
        <strain evidence="2 3">DSM 12408</strain>
    </source>
</reference>